<evidence type="ECO:0000313" key="4">
    <source>
        <dbReference type="EMBL" id="KAK2159050.1"/>
    </source>
</evidence>
<feature type="coiled-coil region" evidence="2">
    <location>
        <begin position="19"/>
        <end position="46"/>
    </location>
</feature>
<organism evidence="4 5">
    <name type="scientific">Paralvinella palmiformis</name>
    <dbReference type="NCBI Taxonomy" id="53620"/>
    <lineage>
        <taxon>Eukaryota</taxon>
        <taxon>Metazoa</taxon>
        <taxon>Spiralia</taxon>
        <taxon>Lophotrochozoa</taxon>
        <taxon>Annelida</taxon>
        <taxon>Polychaeta</taxon>
        <taxon>Sedentaria</taxon>
        <taxon>Canalipalpata</taxon>
        <taxon>Terebellida</taxon>
        <taxon>Terebelliformia</taxon>
        <taxon>Alvinellidae</taxon>
        <taxon>Paralvinella</taxon>
    </lineage>
</organism>
<dbReference type="InterPro" id="IPR003034">
    <property type="entry name" value="SAP_dom"/>
</dbReference>
<comment type="caution">
    <text evidence="4">The sequence shown here is derived from an EMBL/GenBank/DDBJ whole genome shotgun (WGS) entry which is preliminary data.</text>
</comment>
<sequence length="269" mass="30994">MSKRKHSKDYGEMAIPLLKQELRLRKAKLSGKKNQLIERLESYDRNDNFGHQLVQAEQFNMNVPKQSGYKDINSETQSLKNRFLRSIRLTSQKKNVYIYGRVSAEMYKKCIYNVDIQLDSLGVVQQCQCECAAGMGPEAHCKHVSLVLHALTKLKEGIITQETCTQILQTFHQAKKYTGSPVKIEHLVLRSSKNPMMSLKTFDPRPLDCRNISGYDDQVRSIWLNSTATNPPIRQMYAPANVYANNHDYQDKSPEDMFLQSIHITHDEQ</sequence>
<dbReference type="Gene3D" id="1.10.720.30">
    <property type="entry name" value="SAP domain"/>
    <property type="match status" value="1"/>
</dbReference>
<keyword evidence="5" id="KW-1185">Reference proteome</keyword>
<dbReference type="EMBL" id="JAODUP010000159">
    <property type="protein sequence ID" value="KAK2159050.1"/>
    <property type="molecule type" value="Genomic_DNA"/>
</dbReference>
<evidence type="ECO:0000256" key="2">
    <source>
        <dbReference type="SAM" id="Coils"/>
    </source>
</evidence>
<accession>A0AAD9JUS9</accession>
<dbReference type="Pfam" id="PF02037">
    <property type="entry name" value="SAP"/>
    <property type="match status" value="1"/>
</dbReference>
<keyword evidence="2" id="KW-0175">Coiled coil</keyword>
<dbReference type="InterPro" id="IPR036361">
    <property type="entry name" value="SAP_dom_sf"/>
</dbReference>
<dbReference type="SMART" id="SM00513">
    <property type="entry name" value="SAP"/>
    <property type="match status" value="1"/>
</dbReference>
<dbReference type="GO" id="GO:0008270">
    <property type="term" value="F:zinc ion binding"/>
    <property type="evidence" value="ECO:0007669"/>
    <property type="project" value="UniProtKB-KW"/>
</dbReference>
<name>A0AAD9JUS9_9ANNE</name>
<evidence type="ECO:0000256" key="1">
    <source>
        <dbReference type="PROSITE-ProRule" id="PRU00325"/>
    </source>
</evidence>
<dbReference type="SUPFAM" id="SSF68906">
    <property type="entry name" value="SAP domain"/>
    <property type="match status" value="1"/>
</dbReference>
<keyword evidence="1" id="KW-0479">Metal-binding</keyword>
<reference evidence="4" key="1">
    <citation type="journal article" date="2023" name="Mol. Biol. Evol.">
        <title>Third-Generation Sequencing Reveals the Adaptive Role of the Epigenome in Three Deep-Sea Polychaetes.</title>
        <authorList>
            <person name="Perez M."/>
            <person name="Aroh O."/>
            <person name="Sun Y."/>
            <person name="Lan Y."/>
            <person name="Juniper S.K."/>
            <person name="Young C.R."/>
            <person name="Angers B."/>
            <person name="Qian P.Y."/>
        </authorList>
    </citation>
    <scope>NUCLEOTIDE SEQUENCE</scope>
    <source>
        <strain evidence="4">P08H-3</strain>
    </source>
</reference>
<evidence type="ECO:0000313" key="5">
    <source>
        <dbReference type="Proteomes" id="UP001208570"/>
    </source>
</evidence>
<evidence type="ECO:0000259" key="3">
    <source>
        <dbReference type="PROSITE" id="PS50966"/>
    </source>
</evidence>
<protein>
    <recommendedName>
        <fullName evidence="3">SWIM-type domain-containing protein</fullName>
    </recommendedName>
</protein>
<gene>
    <name evidence="4" type="ORF">LSH36_159g00003</name>
</gene>
<feature type="domain" description="SWIM-type" evidence="3">
    <location>
        <begin position="112"/>
        <end position="152"/>
    </location>
</feature>
<dbReference type="PROSITE" id="PS50966">
    <property type="entry name" value="ZF_SWIM"/>
    <property type="match status" value="1"/>
</dbReference>
<keyword evidence="1" id="KW-0863">Zinc-finger</keyword>
<dbReference type="InterPro" id="IPR007527">
    <property type="entry name" value="Znf_SWIM"/>
</dbReference>
<keyword evidence="1" id="KW-0862">Zinc</keyword>
<dbReference type="Proteomes" id="UP001208570">
    <property type="component" value="Unassembled WGS sequence"/>
</dbReference>
<proteinExistence type="predicted"/>
<dbReference type="AlphaFoldDB" id="A0AAD9JUS9"/>